<evidence type="ECO:0000313" key="2">
    <source>
        <dbReference type="EMBL" id="KJY55807.1"/>
    </source>
</evidence>
<comment type="caution">
    <text evidence="2">The sequence shown here is derived from an EMBL/GenBank/DDBJ whole genome shotgun (WGS) entry which is preliminary data.</text>
</comment>
<organism evidence="2 3">
    <name type="scientific">Lactobacillus melliventris</name>
    <dbReference type="NCBI Taxonomy" id="1218507"/>
    <lineage>
        <taxon>Bacteria</taxon>
        <taxon>Bacillati</taxon>
        <taxon>Bacillota</taxon>
        <taxon>Bacilli</taxon>
        <taxon>Lactobacillales</taxon>
        <taxon>Lactobacillaceae</taxon>
        <taxon>Lactobacillus</taxon>
    </lineage>
</organism>
<feature type="transmembrane region" description="Helical" evidence="1">
    <location>
        <begin position="12"/>
        <end position="28"/>
    </location>
</feature>
<dbReference type="PATRIC" id="fig|1218507.3.peg.1854"/>
<proteinExistence type="predicted"/>
<dbReference type="EMBL" id="JXLI01000013">
    <property type="protein sequence ID" value="KJY55807.1"/>
    <property type="molecule type" value="Genomic_DNA"/>
</dbReference>
<name>A0A0F4LAC4_9LACO</name>
<dbReference type="RefSeq" id="WP_046325582.1">
    <property type="nucleotide sequence ID" value="NZ_JBHTMT010000004.1"/>
</dbReference>
<evidence type="ECO:0000256" key="1">
    <source>
        <dbReference type="SAM" id="Phobius"/>
    </source>
</evidence>
<gene>
    <name evidence="2" type="ORF">JF74_16600</name>
</gene>
<reference evidence="2 3" key="1">
    <citation type="submission" date="2015-01" db="EMBL/GenBank/DDBJ databases">
        <title>Comparative genomics of the lactic acid bacteria isolated from the honey bee gut.</title>
        <authorList>
            <person name="Ellegaard K.M."/>
            <person name="Tamarit D."/>
            <person name="Javelind E."/>
            <person name="Olofsson T."/>
            <person name="Andersson S.G."/>
            <person name="Vasquez A."/>
        </authorList>
    </citation>
    <scope>NUCLEOTIDE SEQUENCE [LARGE SCALE GENOMIC DNA]</scope>
    <source>
        <strain evidence="2 3">Hma8</strain>
    </source>
</reference>
<keyword evidence="1" id="KW-1133">Transmembrane helix</keyword>
<keyword evidence="1" id="KW-0812">Transmembrane</keyword>
<accession>A0A0F4LAC4</accession>
<dbReference type="Proteomes" id="UP000033531">
    <property type="component" value="Unassembled WGS sequence"/>
</dbReference>
<feature type="transmembrane region" description="Helical" evidence="1">
    <location>
        <begin position="74"/>
        <end position="92"/>
    </location>
</feature>
<evidence type="ECO:0000313" key="3">
    <source>
        <dbReference type="Proteomes" id="UP000033531"/>
    </source>
</evidence>
<dbReference type="HOGENOM" id="CLU_2117911_0_0_9"/>
<dbReference type="AlphaFoldDB" id="A0A0F4LAC4"/>
<feature type="transmembrane region" description="Helical" evidence="1">
    <location>
        <begin position="34"/>
        <end position="53"/>
    </location>
</feature>
<protein>
    <submittedName>
        <fullName evidence="2">Uncharacterized protein</fullName>
    </submittedName>
</protein>
<keyword evidence="1" id="KW-0472">Membrane</keyword>
<sequence>MVLKNLSYKTKHIISGFIQILLGLFAIFVLKHKFYVIVIFLILALLDFANVLFGKDPADKPKKYSEKVYRNRQIFSTCVGLVLLFTALVELIDNPRSGSGLVSMEAGLLCVLFP</sequence>